<gene>
    <name evidence="2" type="ORF">HXX08_03765</name>
    <name evidence="3" type="ORF">OZ401_000101</name>
</gene>
<keyword evidence="1" id="KW-0812">Transmembrane</keyword>
<evidence type="ECO:0000313" key="5">
    <source>
        <dbReference type="Proteomes" id="UP001431572"/>
    </source>
</evidence>
<dbReference type="EMBL" id="CP128399">
    <property type="protein sequence ID" value="WJW66856.1"/>
    <property type="molecule type" value="Genomic_DNA"/>
</dbReference>
<evidence type="ECO:0000256" key="1">
    <source>
        <dbReference type="SAM" id="Phobius"/>
    </source>
</evidence>
<sequence>MTVFGNVIELFQQQQLQALLLDIGFIILALALFWFARILGELLEIIQKPPVEGLTRIAGWLLILTFSIPHYVANIYLYPNLTGDSNMWVALWIFRTISNVGLLVASILALIPVVLYWRWTRE</sequence>
<dbReference type="Proteomes" id="UP000521676">
    <property type="component" value="Unassembled WGS sequence"/>
</dbReference>
<dbReference type="RefSeq" id="WP_341468749.1">
    <property type="nucleotide sequence ID" value="NZ_CP128399.1"/>
</dbReference>
<evidence type="ECO:0000313" key="4">
    <source>
        <dbReference type="Proteomes" id="UP000521676"/>
    </source>
</evidence>
<feature type="transmembrane region" description="Helical" evidence="1">
    <location>
        <begin position="89"/>
        <end position="117"/>
    </location>
</feature>
<dbReference type="AlphaFoldDB" id="A0A8T7M2V9"/>
<reference evidence="3" key="2">
    <citation type="journal article" date="2024" name="Nature">
        <title>Anoxygenic phototroph of the Chloroflexota uses a type I reaction centre.</title>
        <authorList>
            <person name="Tsuji J.M."/>
            <person name="Shaw N.A."/>
            <person name="Nagashima S."/>
            <person name="Venkiteswaran J.J."/>
            <person name="Schiff S.L."/>
            <person name="Watanabe T."/>
            <person name="Fukui M."/>
            <person name="Hanada S."/>
            <person name="Tank M."/>
            <person name="Neufeld J.D."/>
        </authorList>
    </citation>
    <scope>NUCLEOTIDE SEQUENCE</scope>
    <source>
        <strain evidence="3">L227-S17</strain>
    </source>
</reference>
<protein>
    <submittedName>
        <fullName evidence="2">Uncharacterized protein</fullName>
    </submittedName>
</protein>
<dbReference type="EMBL" id="JACATZ010000001">
    <property type="protein sequence ID" value="NWJ44975.1"/>
    <property type="molecule type" value="Genomic_DNA"/>
</dbReference>
<accession>A0A8T7M2V9</accession>
<proteinExistence type="predicted"/>
<feature type="transmembrane region" description="Helical" evidence="1">
    <location>
        <begin position="57"/>
        <end position="77"/>
    </location>
</feature>
<keyword evidence="1" id="KW-0472">Membrane</keyword>
<keyword evidence="5" id="KW-1185">Reference proteome</keyword>
<evidence type="ECO:0000313" key="3">
    <source>
        <dbReference type="EMBL" id="WJW66856.1"/>
    </source>
</evidence>
<reference evidence="2 4" key="1">
    <citation type="submission" date="2020-06" db="EMBL/GenBank/DDBJ databases">
        <title>Anoxygenic phototrophic Chloroflexota member uses a Type I reaction center.</title>
        <authorList>
            <person name="Tsuji J.M."/>
            <person name="Shaw N.A."/>
            <person name="Nagashima S."/>
            <person name="Venkiteswaran J."/>
            <person name="Schiff S.L."/>
            <person name="Hanada S."/>
            <person name="Tank M."/>
            <person name="Neufeld J.D."/>
        </authorList>
    </citation>
    <scope>NUCLEOTIDE SEQUENCE [LARGE SCALE GENOMIC DNA]</scope>
    <source>
        <strain evidence="2">L227-S17</strain>
    </source>
</reference>
<dbReference type="Proteomes" id="UP001431572">
    <property type="component" value="Chromosome 1"/>
</dbReference>
<keyword evidence="1" id="KW-1133">Transmembrane helix</keyword>
<feature type="transmembrane region" description="Helical" evidence="1">
    <location>
        <begin position="16"/>
        <end position="36"/>
    </location>
</feature>
<name>A0A8T7M2V9_9CHLR</name>
<evidence type="ECO:0000313" key="2">
    <source>
        <dbReference type="EMBL" id="NWJ44975.1"/>
    </source>
</evidence>
<organism evidence="2 4">
    <name type="scientific">Candidatus Chlorohelix allophototropha</name>
    <dbReference type="NCBI Taxonomy" id="3003348"/>
    <lineage>
        <taxon>Bacteria</taxon>
        <taxon>Bacillati</taxon>
        <taxon>Chloroflexota</taxon>
        <taxon>Chloroflexia</taxon>
        <taxon>Candidatus Chloroheliales</taxon>
        <taxon>Candidatus Chloroheliaceae</taxon>
        <taxon>Candidatus Chlorohelix</taxon>
    </lineage>
</organism>